<accession>A0ABP6MXD2</accession>
<proteinExistence type="predicted"/>
<evidence type="ECO:0000256" key="1">
    <source>
        <dbReference type="SAM" id="Phobius"/>
    </source>
</evidence>
<keyword evidence="1" id="KW-0812">Transmembrane</keyword>
<dbReference type="RefSeq" id="WP_344525298.1">
    <property type="nucleotide sequence ID" value="NZ_BAAAUG010000112.1"/>
</dbReference>
<reference evidence="3" key="1">
    <citation type="journal article" date="2019" name="Int. J. Syst. Evol. Microbiol.">
        <title>The Global Catalogue of Microorganisms (GCM) 10K type strain sequencing project: providing services to taxonomists for standard genome sequencing and annotation.</title>
        <authorList>
            <consortium name="The Broad Institute Genomics Platform"/>
            <consortium name="The Broad Institute Genome Sequencing Center for Infectious Disease"/>
            <person name="Wu L."/>
            <person name="Ma J."/>
        </authorList>
    </citation>
    <scope>NUCLEOTIDE SEQUENCE [LARGE SCALE GENOMIC DNA]</scope>
    <source>
        <strain evidence="3">JCM 9092</strain>
    </source>
</reference>
<comment type="caution">
    <text evidence="2">The sequence shown here is derived from an EMBL/GenBank/DDBJ whole genome shotgun (WGS) entry which is preliminary data.</text>
</comment>
<evidence type="ECO:0000313" key="3">
    <source>
        <dbReference type="Proteomes" id="UP001501637"/>
    </source>
</evidence>
<gene>
    <name evidence="2" type="ORF">GCM10010449_56090</name>
</gene>
<sequence>MTQSTIYVIDAFLFLFAVMVARSREVRWYQVFLISMAGFLLAMTPMGYPVWWTFLFIGNGLFG</sequence>
<feature type="transmembrane region" description="Helical" evidence="1">
    <location>
        <begin position="6"/>
        <end position="21"/>
    </location>
</feature>
<keyword evidence="3" id="KW-1185">Reference proteome</keyword>
<feature type="transmembrane region" description="Helical" evidence="1">
    <location>
        <begin position="28"/>
        <end position="51"/>
    </location>
</feature>
<organism evidence="2 3">
    <name type="scientific">Streptomyces rectiviolaceus</name>
    <dbReference type="NCBI Taxonomy" id="332591"/>
    <lineage>
        <taxon>Bacteria</taxon>
        <taxon>Bacillati</taxon>
        <taxon>Actinomycetota</taxon>
        <taxon>Actinomycetes</taxon>
        <taxon>Kitasatosporales</taxon>
        <taxon>Streptomycetaceae</taxon>
        <taxon>Streptomyces</taxon>
    </lineage>
</organism>
<keyword evidence="1" id="KW-0472">Membrane</keyword>
<protein>
    <submittedName>
        <fullName evidence="2">Uncharacterized protein</fullName>
    </submittedName>
</protein>
<dbReference type="Proteomes" id="UP001501637">
    <property type="component" value="Unassembled WGS sequence"/>
</dbReference>
<keyword evidence="1" id="KW-1133">Transmembrane helix</keyword>
<name>A0ABP6MXD2_9ACTN</name>
<dbReference type="EMBL" id="BAAAUG010000112">
    <property type="protein sequence ID" value="GAA3127483.1"/>
    <property type="molecule type" value="Genomic_DNA"/>
</dbReference>
<evidence type="ECO:0000313" key="2">
    <source>
        <dbReference type="EMBL" id="GAA3127483.1"/>
    </source>
</evidence>